<dbReference type="Proteomes" id="UP000195652">
    <property type="component" value="Chromosome"/>
</dbReference>
<reference evidence="1 2" key="4">
    <citation type="journal article" date="2020" name="PLoS ONE">
        <title>Taxonomic classification of strain PO100/5 shows a broader geographic distribution and genetic markers of the recently described Corynebacterium silvaticum.</title>
        <authorList>
            <person name="Viana M.V.C."/>
            <person name="Profeta R."/>
            <person name="da Silva A.L."/>
            <person name="Hurtado R."/>
            <person name="Cerqueira J.C."/>
            <person name="Ribeiro B.F.S."/>
            <person name="Almeida M.O."/>
            <person name="Morais-Rodrigues F."/>
            <person name="Soares S.C."/>
            <person name="Oliveira M."/>
            <person name="Tavares L."/>
            <person name="Figueiredo H."/>
            <person name="Wattam A.R."/>
            <person name="Barh D."/>
            <person name="Ghosh P."/>
            <person name="Silva A."/>
            <person name="Azevedo V."/>
        </authorList>
    </citation>
    <scope>NUCLEOTIDE SEQUENCE [LARGE SCALE GENOMIC DNA]</scope>
    <source>
        <strain evidence="1 2">PO100/5</strain>
    </source>
</reference>
<name>A0ACD4PYN6_9CORY</name>
<evidence type="ECO:0000313" key="2">
    <source>
        <dbReference type="Proteomes" id="UP000195652"/>
    </source>
</evidence>
<reference evidence="1 2" key="3">
    <citation type="journal article" date="2020" name="Int. J. Syst. Evol. Microbiol.">
        <title>Corynebacterium silvaticum sp. nov., a unique group of NTTB corynebacteria in wild boar and roe deer.</title>
        <authorList>
            <person name="Dangel A."/>
            <person name="Berger A."/>
            <person name="Rau J."/>
            <person name="Eisenberg T."/>
            <person name="Kampfer P."/>
            <person name="Margos G."/>
            <person name="Contzen M."/>
            <person name="Busse H.J."/>
            <person name="Konrad R."/>
            <person name="Peters M."/>
            <person name="Sting R."/>
            <person name="Sing A."/>
        </authorList>
    </citation>
    <scope>NUCLEOTIDE SEQUENCE [LARGE SCALE GENOMIC DNA]</scope>
    <source>
        <strain evidence="1 2">PO100/5</strain>
    </source>
</reference>
<dbReference type="EMBL" id="CP021417">
    <property type="protein sequence ID" value="WCV10682.1"/>
    <property type="molecule type" value="Genomic_DNA"/>
</dbReference>
<organism evidence="1 2">
    <name type="scientific">Corynebacterium silvaticum</name>
    <dbReference type="NCBI Taxonomy" id="2320431"/>
    <lineage>
        <taxon>Bacteria</taxon>
        <taxon>Bacillati</taxon>
        <taxon>Actinomycetota</taxon>
        <taxon>Actinomycetes</taxon>
        <taxon>Mycobacteriales</taxon>
        <taxon>Corynebacteriaceae</taxon>
        <taxon>Corynebacterium</taxon>
    </lineage>
</organism>
<evidence type="ECO:0000313" key="1">
    <source>
        <dbReference type="EMBL" id="WCV10682.1"/>
    </source>
</evidence>
<protein>
    <submittedName>
        <fullName evidence="1">Uncharacterized protein</fullName>
    </submittedName>
</protein>
<reference evidence="1 2" key="2">
    <citation type="journal article" date="2020" name="Antonie Van Leeuwenhoek">
        <title>Phylogenomic characterisation of a novel corynebacterial species pathogenic to animals.</title>
        <authorList>
            <person name="Moller J."/>
            <person name="Musella L."/>
            <person name="Melnikov V."/>
            <person name="Geissdorfer W."/>
            <person name="Burkovski A."/>
            <person name="Sangal V."/>
        </authorList>
    </citation>
    <scope>NUCLEOTIDE SEQUENCE [LARGE SCALE GENOMIC DNA]</scope>
    <source>
        <strain evidence="1 2">PO100/5</strain>
    </source>
</reference>
<proteinExistence type="predicted"/>
<keyword evidence="2" id="KW-1185">Reference proteome</keyword>
<gene>
    <name evidence="1" type="ORF">CBE74_12085</name>
</gene>
<sequence length="66" mass="7582">MTTAAPNEYTPIPNSVLPDTNIWFSTTLHAWIGLLAAEALGSWPFYWTEDILAEAIYHKRREYPKT</sequence>
<reference evidence="1 2" key="1">
    <citation type="journal article" date="2014" name="BMC Vet. Res.">
        <title>First report of Corynebacterium pseudotuberculosis from caseous lymphadenitis lesions in Black Alentejano pig (Sus scrofa domesticus).</title>
        <authorList>
            <person name="Oliveira M."/>
            <person name="Barroco C."/>
            <person name="Mottola C."/>
            <person name="Santos R."/>
            <person name="Lemsaddek A."/>
            <person name="Tavares L."/>
            <person name="Semedo-Lemsaddek T."/>
        </authorList>
    </citation>
    <scope>NUCLEOTIDE SEQUENCE [LARGE SCALE GENOMIC DNA]</scope>
    <source>
        <strain evidence="1 2">PO100/5</strain>
    </source>
</reference>
<accession>A0ACD4PYN6</accession>